<proteinExistence type="predicted"/>
<evidence type="ECO:0000313" key="1">
    <source>
        <dbReference type="EMBL" id="KAK1865632.1"/>
    </source>
</evidence>
<organism evidence="1 2">
    <name type="scientific">Pyropia yezoensis</name>
    <name type="common">Susabi-nori</name>
    <name type="synonym">Porphyra yezoensis</name>
    <dbReference type="NCBI Taxonomy" id="2788"/>
    <lineage>
        <taxon>Eukaryota</taxon>
        <taxon>Rhodophyta</taxon>
        <taxon>Bangiophyceae</taxon>
        <taxon>Bangiales</taxon>
        <taxon>Bangiaceae</taxon>
        <taxon>Pyropia</taxon>
    </lineage>
</organism>
<dbReference type="Proteomes" id="UP000798662">
    <property type="component" value="Chromosome 2"/>
</dbReference>
<name>A0ACC3C759_PYRYE</name>
<keyword evidence="2" id="KW-1185">Reference proteome</keyword>
<sequence length="200" mass="22512">MGQNWENCNTFANPRPTFASSCEGSRRSAMLWFPHLKQGQINHTVQKSSPKGQATSDPKPTRLGPPVRGGYKPLNTGIRYERRICYRLAARYGLRCRRRCTANSNRLGVSGGGGSDVAGGWGVGSRGSSPAASPTPPRRQHHHHPLAHYPPPPPCPLRAARCPAPPPSRRHLPTPPPKQHRRRSSPRQWRWWQRRRCHRL</sequence>
<accession>A0ACC3C759</accession>
<comment type="caution">
    <text evidence="1">The sequence shown here is derived from an EMBL/GenBank/DDBJ whole genome shotgun (WGS) entry which is preliminary data.</text>
</comment>
<protein>
    <submittedName>
        <fullName evidence="1">Uncharacterized protein</fullName>
    </submittedName>
</protein>
<evidence type="ECO:0000313" key="2">
    <source>
        <dbReference type="Proteomes" id="UP000798662"/>
    </source>
</evidence>
<dbReference type="EMBL" id="CM020619">
    <property type="protein sequence ID" value="KAK1865632.1"/>
    <property type="molecule type" value="Genomic_DNA"/>
</dbReference>
<gene>
    <name evidence="1" type="ORF">I4F81_008161</name>
</gene>
<reference evidence="1" key="1">
    <citation type="submission" date="2019-11" db="EMBL/GenBank/DDBJ databases">
        <title>Nori genome reveals adaptations in red seaweeds to the harsh intertidal environment.</title>
        <authorList>
            <person name="Wang D."/>
            <person name="Mao Y."/>
        </authorList>
    </citation>
    <scope>NUCLEOTIDE SEQUENCE</scope>
    <source>
        <tissue evidence="1">Gametophyte</tissue>
    </source>
</reference>